<proteinExistence type="inferred from homology"/>
<feature type="signal peptide" evidence="10">
    <location>
        <begin position="1"/>
        <end position="22"/>
    </location>
</feature>
<dbReference type="UniPathway" id="UPA00223">
    <property type="reaction ID" value="UER01008"/>
</dbReference>
<evidence type="ECO:0000256" key="7">
    <source>
        <dbReference type="ARBA" id="ARBA00022827"/>
    </source>
</evidence>
<dbReference type="NCBIfam" id="NF003613">
    <property type="entry name" value="PRK05257.3-4"/>
    <property type="match status" value="1"/>
</dbReference>
<gene>
    <name evidence="9" type="primary">mqo</name>
    <name evidence="11" type="ORF">SAMN02982996_01280</name>
</gene>
<dbReference type="STRING" id="71657.SAMN02982996_01280"/>
<dbReference type="AlphaFoldDB" id="A0A1H3ZQM2"/>
<protein>
    <recommendedName>
        <fullName evidence="9">Probable malate:quinone oxidoreductase</fullName>
        <ecNumber evidence="9">1.1.5.4</ecNumber>
    </recommendedName>
    <alternativeName>
        <fullName evidence="9">MQO</fullName>
    </alternativeName>
    <alternativeName>
        <fullName evidence="9">Malate dehydrogenase [quinone]</fullName>
    </alternativeName>
</protein>
<comment type="catalytic activity">
    <reaction evidence="1 9">
        <text>(S)-malate + a quinone = a quinol + oxaloacetate</text>
        <dbReference type="Rhea" id="RHEA:46012"/>
        <dbReference type="ChEBI" id="CHEBI:15589"/>
        <dbReference type="ChEBI" id="CHEBI:16452"/>
        <dbReference type="ChEBI" id="CHEBI:24646"/>
        <dbReference type="ChEBI" id="CHEBI:132124"/>
        <dbReference type="EC" id="1.1.5.4"/>
    </reaction>
</comment>
<dbReference type="EMBL" id="FNQS01000003">
    <property type="protein sequence ID" value="SEA26000.1"/>
    <property type="molecule type" value="Genomic_DNA"/>
</dbReference>
<evidence type="ECO:0000256" key="8">
    <source>
        <dbReference type="ARBA" id="ARBA00023002"/>
    </source>
</evidence>
<dbReference type="NCBIfam" id="NF003611">
    <property type="entry name" value="PRK05257.3-2"/>
    <property type="match status" value="1"/>
</dbReference>
<sequence length="523" mass="57637">MKKLLISVLCLGIMGVTQSAVAEEDKTVDVVLIGGGVMSATLGTYLQELEPNWTINMVERMDNVAQESSNGWNNAGTGHSAFMELNYTPEKPDGSVEIVKAVEISEAFEISREFWSYQVKNNVMKDPSSFINSVPHISFVWGDDNVDFLHKRYNALQHSTLFRGMEFSSDANTIKEWAPLVMEGRDPNQKVAATRMPIGTDVNYGEVTRQLVDSMKQNPNFSLQLNHEVRDLKRNSDNTWNVVVADLKNDGKESVIKAKFVFIGAGGAALQLLQKSGIPEADNYGGFPVGGEFLVTDNPDVVKRHMAKVYGKASVGAPPMSVPHLDTRVFNGKQVVLFGPFATFSSKFLKNGSLWDLFASVSTSNLMPMVHVGLDNFDLVKYLISQVMMNDDDRFAALQEYFPNAKKEDWKLSVAGQRVQVIKKDADKGGVLKLGTEIVSSQDGTIAALLGASPGASTAAPIMLDVLNKVFKTQIATPEWQAKLKEIIPSYGEKLDGDIELTNKIRSYTSSTLKLNYMEVKPE</sequence>
<name>A0A1H3ZQM2_9GAMM</name>
<dbReference type="NCBIfam" id="NF003605">
    <property type="entry name" value="PRK05257.1-4"/>
    <property type="match status" value="1"/>
</dbReference>
<dbReference type="GeneID" id="97764181"/>
<evidence type="ECO:0000256" key="9">
    <source>
        <dbReference type="HAMAP-Rule" id="MF_00212"/>
    </source>
</evidence>
<keyword evidence="5 9" id="KW-0816">Tricarboxylic acid cycle</keyword>
<dbReference type="PANTHER" id="PTHR43104:SF2">
    <property type="entry name" value="L-2-HYDROXYGLUTARATE DEHYDROGENASE, MITOCHONDRIAL"/>
    <property type="match status" value="1"/>
</dbReference>
<dbReference type="NCBIfam" id="NF003606">
    <property type="entry name" value="PRK05257.2-1"/>
    <property type="match status" value="1"/>
</dbReference>
<dbReference type="Pfam" id="PF06039">
    <property type="entry name" value="Mqo"/>
    <property type="match status" value="1"/>
</dbReference>
<dbReference type="PANTHER" id="PTHR43104">
    <property type="entry name" value="L-2-HYDROXYGLUTARATE DEHYDROGENASE, MITOCHONDRIAL"/>
    <property type="match status" value="1"/>
</dbReference>
<comment type="pathway">
    <text evidence="3 9">Carbohydrate metabolism; tricarboxylic acid cycle; oxaloacetate from (S)-malate (quinone route): step 1/1.</text>
</comment>
<evidence type="ECO:0000256" key="3">
    <source>
        <dbReference type="ARBA" id="ARBA00005012"/>
    </source>
</evidence>
<keyword evidence="8 9" id="KW-0560">Oxidoreductase</keyword>
<dbReference type="HAMAP" id="MF_00212">
    <property type="entry name" value="MQO"/>
    <property type="match status" value="1"/>
</dbReference>
<evidence type="ECO:0000256" key="2">
    <source>
        <dbReference type="ARBA" id="ARBA00001974"/>
    </source>
</evidence>
<comment type="similarity">
    <text evidence="4 9">Belongs to the MQO family.</text>
</comment>
<feature type="chain" id="PRO_5010544646" description="Probable malate:quinone oxidoreductase" evidence="10">
    <location>
        <begin position="23"/>
        <end position="523"/>
    </location>
</feature>
<dbReference type="Proteomes" id="UP000187280">
    <property type="component" value="Unassembled WGS sequence"/>
</dbReference>
<keyword evidence="10" id="KW-0732">Signal</keyword>
<dbReference type="InterPro" id="IPR006231">
    <property type="entry name" value="MQO"/>
</dbReference>
<dbReference type="NCBIfam" id="NF003603">
    <property type="entry name" value="PRK05257.1-1"/>
    <property type="match status" value="1"/>
</dbReference>
<dbReference type="NCBIfam" id="TIGR01320">
    <property type="entry name" value="mal_quin_oxido"/>
    <property type="match status" value="1"/>
</dbReference>
<evidence type="ECO:0000256" key="6">
    <source>
        <dbReference type="ARBA" id="ARBA00022630"/>
    </source>
</evidence>
<evidence type="ECO:0000256" key="1">
    <source>
        <dbReference type="ARBA" id="ARBA00001139"/>
    </source>
</evidence>
<dbReference type="EC" id="1.1.5.4" evidence="9"/>
<evidence type="ECO:0000256" key="10">
    <source>
        <dbReference type="SAM" id="SignalP"/>
    </source>
</evidence>
<accession>A0A1H3ZQM2</accession>
<dbReference type="GO" id="GO:0008924">
    <property type="term" value="F:L-malate dehydrogenase (quinone) activity"/>
    <property type="evidence" value="ECO:0007669"/>
    <property type="project" value="UniProtKB-UniRule"/>
</dbReference>
<dbReference type="NCBIfam" id="NF009875">
    <property type="entry name" value="PRK13339.1"/>
    <property type="match status" value="1"/>
</dbReference>
<dbReference type="InterPro" id="IPR036188">
    <property type="entry name" value="FAD/NAD-bd_sf"/>
</dbReference>
<evidence type="ECO:0000256" key="5">
    <source>
        <dbReference type="ARBA" id="ARBA00022532"/>
    </source>
</evidence>
<reference evidence="11 12" key="1">
    <citation type="submission" date="2016-10" db="EMBL/GenBank/DDBJ databases">
        <authorList>
            <person name="de Groot N.N."/>
        </authorList>
    </citation>
    <scope>NUCLEOTIDE SEQUENCE [LARGE SCALE GENOMIC DNA]</scope>
    <source>
        <strain evidence="11 12">ATCC 29281</strain>
    </source>
</reference>
<organism evidence="11 12">
    <name type="scientific">Lonsdalea quercina</name>
    <dbReference type="NCBI Taxonomy" id="71657"/>
    <lineage>
        <taxon>Bacteria</taxon>
        <taxon>Pseudomonadati</taxon>
        <taxon>Pseudomonadota</taxon>
        <taxon>Gammaproteobacteria</taxon>
        <taxon>Enterobacterales</taxon>
        <taxon>Pectobacteriaceae</taxon>
        <taxon>Lonsdalea</taxon>
    </lineage>
</organism>
<dbReference type="eggNOG" id="COG0579">
    <property type="taxonomic scope" value="Bacteria"/>
</dbReference>
<comment type="cofactor">
    <cofactor evidence="2 9">
        <name>FAD</name>
        <dbReference type="ChEBI" id="CHEBI:57692"/>
    </cofactor>
</comment>
<keyword evidence="12" id="KW-1185">Reference proteome</keyword>
<keyword evidence="6 9" id="KW-0285">Flavoprotein</keyword>
<keyword evidence="7 9" id="KW-0274">FAD</keyword>
<dbReference type="NCBIfam" id="NF003608">
    <property type="entry name" value="PRK05257.2-4"/>
    <property type="match status" value="1"/>
</dbReference>
<dbReference type="Gene3D" id="3.50.50.60">
    <property type="entry name" value="FAD/NAD(P)-binding domain"/>
    <property type="match status" value="1"/>
</dbReference>
<dbReference type="SUPFAM" id="SSF51905">
    <property type="entry name" value="FAD/NAD(P)-binding domain"/>
    <property type="match status" value="1"/>
</dbReference>
<evidence type="ECO:0000313" key="12">
    <source>
        <dbReference type="Proteomes" id="UP000187280"/>
    </source>
</evidence>
<dbReference type="GO" id="GO:0047545">
    <property type="term" value="F:(S)-2-hydroxyglutarate dehydrogenase activity"/>
    <property type="evidence" value="ECO:0007669"/>
    <property type="project" value="TreeGrafter"/>
</dbReference>
<dbReference type="RefSeq" id="WP_074728142.1">
    <property type="nucleotide sequence ID" value="NZ_FNQS01000003.1"/>
</dbReference>
<dbReference type="GO" id="GO:0006099">
    <property type="term" value="P:tricarboxylic acid cycle"/>
    <property type="evidence" value="ECO:0007669"/>
    <property type="project" value="UniProtKB-UniRule"/>
</dbReference>
<evidence type="ECO:0000256" key="4">
    <source>
        <dbReference type="ARBA" id="ARBA00006389"/>
    </source>
</evidence>
<evidence type="ECO:0000313" key="11">
    <source>
        <dbReference type="EMBL" id="SEA26000.1"/>
    </source>
</evidence>